<dbReference type="InterPro" id="IPR006641">
    <property type="entry name" value="YqgF/RNaseH-like_dom"/>
</dbReference>
<dbReference type="PANTHER" id="PTHR33317">
    <property type="entry name" value="POLYNUCLEOTIDYL TRANSFERASE, RIBONUCLEASE H-LIKE SUPERFAMILY PROTEIN"/>
    <property type="match status" value="1"/>
</dbReference>
<evidence type="ECO:0000313" key="7">
    <source>
        <dbReference type="EMBL" id="OHA02803.1"/>
    </source>
</evidence>
<dbReference type="AlphaFoldDB" id="A0A1G2KTX2"/>
<evidence type="ECO:0000256" key="3">
    <source>
        <dbReference type="ARBA" id="ARBA00022722"/>
    </source>
</evidence>
<protein>
    <recommendedName>
        <fullName evidence="5">Putative pre-16S rRNA nuclease</fullName>
        <ecNumber evidence="5">3.1.-.-</ecNumber>
    </recommendedName>
</protein>
<dbReference type="CDD" id="cd16964">
    <property type="entry name" value="YqgF"/>
    <property type="match status" value="1"/>
</dbReference>
<dbReference type="NCBIfam" id="TIGR00250">
    <property type="entry name" value="RNAse_H_YqgF"/>
    <property type="match status" value="1"/>
</dbReference>
<evidence type="ECO:0000256" key="2">
    <source>
        <dbReference type="ARBA" id="ARBA00022517"/>
    </source>
</evidence>
<dbReference type="PANTHER" id="PTHR33317:SF4">
    <property type="entry name" value="POLYNUCLEOTIDYL TRANSFERASE, RIBONUCLEASE H-LIKE SUPERFAMILY PROTEIN"/>
    <property type="match status" value="1"/>
</dbReference>
<evidence type="ECO:0000256" key="1">
    <source>
        <dbReference type="ARBA" id="ARBA00022490"/>
    </source>
</evidence>
<keyword evidence="2 5" id="KW-0690">Ribosome biogenesis</keyword>
<dbReference type="Proteomes" id="UP000177177">
    <property type="component" value="Unassembled WGS sequence"/>
</dbReference>
<dbReference type="EMBL" id="MHQN01000031">
    <property type="protein sequence ID" value="OHA02803.1"/>
    <property type="molecule type" value="Genomic_DNA"/>
</dbReference>
<dbReference type="EC" id="3.1.-.-" evidence="5"/>
<dbReference type="Gene3D" id="3.30.420.140">
    <property type="entry name" value="YqgF/RNase H-like domain"/>
    <property type="match status" value="1"/>
</dbReference>
<keyword evidence="3 5" id="KW-0540">Nuclease</keyword>
<gene>
    <name evidence="7" type="ORF">A3C92_00920</name>
</gene>
<feature type="domain" description="YqgF/RNase H-like" evidence="6">
    <location>
        <begin position="31"/>
        <end position="131"/>
    </location>
</feature>
<comment type="function">
    <text evidence="5">Could be a nuclease involved in processing of the 5'-end of pre-16S rRNA.</text>
</comment>
<sequence length="164" mass="18532">MFDVHCLKWNFKQKEDKILIFGTGGIQWQHMRYMGIDYGRVRMGVARSDEEGNMAFPDRVLSGKDERAAIEELRTIASETGVGAMVIGLPLAMDGQDTKTSRRARIFAQRVGEALHLPVYLENEMFTSRMADHQGVAKDRIDAASAAIILQSYLDKQRLAARRE</sequence>
<evidence type="ECO:0000259" key="6">
    <source>
        <dbReference type="SMART" id="SM00732"/>
    </source>
</evidence>
<dbReference type="GO" id="GO:0000967">
    <property type="term" value="P:rRNA 5'-end processing"/>
    <property type="evidence" value="ECO:0007669"/>
    <property type="project" value="UniProtKB-UniRule"/>
</dbReference>
<dbReference type="GO" id="GO:0004518">
    <property type="term" value="F:nuclease activity"/>
    <property type="evidence" value="ECO:0007669"/>
    <property type="project" value="UniProtKB-KW"/>
</dbReference>
<comment type="similarity">
    <text evidence="5">Belongs to the YqgF HJR family.</text>
</comment>
<accession>A0A1G2KTX2</accession>
<dbReference type="Pfam" id="PF03652">
    <property type="entry name" value="RuvX"/>
    <property type="match status" value="1"/>
</dbReference>
<evidence type="ECO:0000256" key="4">
    <source>
        <dbReference type="ARBA" id="ARBA00022801"/>
    </source>
</evidence>
<dbReference type="SMART" id="SM00732">
    <property type="entry name" value="YqgFc"/>
    <property type="match status" value="1"/>
</dbReference>
<keyword evidence="1 5" id="KW-0963">Cytoplasm</keyword>
<dbReference type="HAMAP" id="MF_00651">
    <property type="entry name" value="Nuclease_YqgF"/>
    <property type="match status" value="1"/>
</dbReference>
<comment type="subcellular location">
    <subcellularLocation>
        <location evidence="5">Cytoplasm</location>
    </subcellularLocation>
</comment>
<evidence type="ECO:0000313" key="8">
    <source>
        <dbReference type="Proteomes" id="UP000177177"/>
    </source>
</evidence>
<proteinExistence type="inferred from homology"/>
<name>A0A1G2KTX2_9BACT</name>
<dbReference type="GO" id="GO:0016788">
    <property type="term" value="F:hydrolase activity, acting on ester bonds"/>
    <property type="evidence" value="ECO:0007669"/>
    <property type="project" value="UniProtKB-UniRule"/>
</dbReference>
<dbReference type="InterPro" id="IPR012337">
    <property type="entry name" value="RNaseH-like_sf"/>
</dbReference>
<comment type="caution">
    <text evidence="7">The sequence shown here is derived from an EMBL/GenBank/DDBJ whole genome shotgun (WGS) entry which is preliminary data.</text>
</comment>
<dbReference type="InterPro" id="IPR005227">
    <property type="entry name" value="YqgF"/>
</dbReference>
<reference evidence="7 8" key="1">
    <citation type="journal article" date="2016" name="Nat. Commun.">
        <title>Thousands of microbial genomes shed light on interconnected biogeochemical processes in an aquifer system.</title>
        <authorList>
            <person name="Anantharaman K."/>
            <person name="Brown C.T."/>
            <person name="Hug L.A."/>
            <person name="Sharon I."/>
            <person name="Castelle C.J."/>
            <person name="Probst A.J."/>
            <person name="Thomas B.C."/>
            <person name="Singh A."/>
            <person name="Wilkins M.J."/>
            <person name="Karaoz U."/>
            <person name="Brodie E.L."/>
            <person name="Williams K.H."/>
            <person name="Hubbard S.S."/>
            <person name="Banfield J.F."/>
        </authorList>
    </citation>
    <scope>NUCLEOTIDE SEQUENCE [LARGE SCALE GENOMIC DNA]</scope>
</reference>
<dbReference type="SUPFAM" id="SSF53098">
    <property type="entry name" value="Ribonuclease H-like"/>
    <property type="match status" value="1"/>
</dbReference>
<organism evidence="7 8">
    <name type="scientific">Candidatus Sungbacteria bacterium RIFCSPHIGHO2_02_FULL_53_17</name>
    <dbReference type="NCBI Taxonomy" id="1802275"/>
    <lineage>
        <taxon>Bacteria</taxon>
        <taxon>Candidatus Sungiibacteriota</taxon>
    </lineage>
</organism>
<dbReference type="InterPro" id="IPR037027">
    <property type="entry name" value="YqgF/RNaseH-like_dom_sf"/>
</dbReference>
<evidence type="ECO:0000256" key="5">
    <source>
        <dbReference type="HAMAP-Rule" id="MF_00651"/>
    </source>
</evidence>
<keyword evidence="4 5" id="KW-0378">Hydrolase</keyword>
<dbReference type="GO" id="GO:0005829">
    <property type="term" value="C:cytosol"/>
    <property type="evidence" value="ECO:0007669"/>
    <property type="project" value="TreeGrafter"/>
</dbReference>